<dbReference type="PANTHER" id="PTHR35175">
    <property type="entry name" value="DUF1289 DOMAIN-CONTAINING PROTEIN"/>
    <property type="match status" value="1"/>
</dbReference>
<protein>
    <submittedName>
        <fullName evidence="2">DUF1289 domain-containing protein</fullName>
    </submittedName>
</protein>
<name>A0A5B9DXZ3_9GAMM</name>
<reference evidence="2 3" key="1">
    <citation type="submission" date="2019-08" db="EMBL/GenBank/DDBJ databases">
        <title>Complete genome sequence of Rhodanobacter glycinis strain T01E-68 isolated from tomato root.</title>
        <authorList>
            <person name="Weon H.-Y."/>
            <person name="Lee S.A."/>
        </authorList>
    </citation>
    <scope>NUCLEOTIDE SEQUENCE [LARGE SCALE GENOMIC DNA]</scope>
    <source>
        <strain evidence="2 3">T01E-68</strain>
    </source>
</reference>
<organism evidence="2 3">
    <name type="scientific">Rhodanobacter glycinis</name>
    <dbReference type="NCBI Taxonomy" id="582702"/>
    <lineage>
        <taxon>Bacteria</taxon>
        <taxon>Pseudomonadati</taxon>
        <taxon>Pseudomonadota</taxon>
        <taxon>Gammaproteobacteria</taxon>
        <taxon>Lysobacterales</taxon>
        <taxon>Rhodanobacteraceae</taxon>
        <taxon>Rhodanobacter</taxon>
    </lineage>
</organism>
<dbReference type="Proteomes" id="UP000321807">
    <property type="component" value="Chromosome"/>
</dbReference>
<evidence type="ECO:0000313" key="2">
    <source>
        <dbReference type="EMBL" id="QEE24389.1"/>
    </source>
</evidence>
<dbReference type="PANTHER" id="PTHR35175:SF2">
    <property type="entry name" value="DUF1289 DOMAIN-CONTAINING PROTEIN"/>
    <property type="match status" value="1"/>
</dbReference>
<gene>
    <name evidence="2" type="ORF">CS053_07620</name>
</gene>
<proteinExistence type="predicted"/>
<evidence type="ECO:0000256" key="1">
    <source>
        <dbReference type="SAM" id="MobiDB-lite"/>
    </source>
</evidence>
<dbReference type="KEGG" id="rgl:CS053_07620"/>
<feature type="compositionally biased region" description="Basic and acidic residues" evidence="1">
    <location>
        <begin position="1"/>
        <end position="11"/>
    </location>
</feature>
<dbReference type="Pfam" id="PF06945">
    <property type="entry name" value="DUF1289"/>
    <property type="match status" value="1"/>
</dbReference>
<sequence length="110" mass="12264">MAHCRGSDRTRRWCSRSSCSTSSPGQTIPDRVTPGHRDGPRPVVTWPGMSNDPAVPSPVLTPCVGICRLDARGYCVGCRRTGEEIGHWREMSETERRYWMDVVLPARPPA</sequence>
<dbReference type="AlphaFoldDB" id="A0A5B9DXZ3"/>
<dbReference type="InterPro" id="IPR010710">
    <property type="entry name" value="DUF1289"/>
</dbReference>
<evidence type="ECO:0000313" key="3">
    <source>
        <dbReference type="Proteomes" id="UP000321807"/>
    </source>
</evidence>
<accession>A0A5B9DXZ3</accession>
<feature type="region of interest" description="Disordered" evidence="1">
    <location>
        <begin position="1"/>
        <end position="41"/>
    </location>
</feature>
<dbReference type="EMBL" id="CP042807">
    <property type="protein sequence ID" value="QEE24389.1"/>
    <property type="molecule type" value="Genomic_DNA"/>
</dbReference>